<accession>A0A1P8EI44</accession>
<keyword evidence="11 14" id="KW-0472">Membrane</keyword>
<evidence type="ECO:0000256" key="15">
    <source>
        <dbReference type="RuleBase" id="RU003357"/>
    </source>
</evidence>
<reference evidence="19 20" key="1">
    <citation type="submission" date="2016-08" db="EMBL/GenBank/DDBJ databases">
        <title>Complete genome sequence of Acinetobacter baylyi strain GFJ2.</title>
        <authorList>
            <person name="Tabata M."/>
            <person name="Kuboki S."/>
            <person name="Gibu N."/>
            <person name="Kinouchi Y."/>
            <person name="Vangnai A."/>
            <person name="Kasai D."/>
            <person name="Fukuda M."/>
        </authorList>
    </citation>
    <scope>NUCLEOTIDE SEQUENCE [LARGE SCALE GENOMIC DNA]</scope>
    <source>
        <strain evidence="19 20">GFJ2</strain>
    </source>
</reference>
<evidence type="ECO:0000313" key="19">
    <source>
        <dbReference type="EMBL" id="APV35883.1"/>
    </source>
</evidence>
<evidence type="ECO:0000256" key="14">
    <source>
        <dbReference type="PROSITE-ProRule" id="PRU01360"/>
    </source>
</evidence>
<organism evidence="19 20">
    <name type="scientific">Acinetobacter soli</name>
    <dbReference type="NCBI Taxonomy" id="487316"/>
    <lineage>
        <taxon>Bacteria</taxon>
        <taxon>Pseudomonadati</taxon>
        <taxon>Pseudomonadota</taxon>
        <taxon>Gammaproteobacteria</taxon>
        <taxon>Moraxellales</taxon>
        <taxon>Moraxellaceae</taxon>
        <taxon>Acinetobacter</taxon>
    </lineage>
</organism>
<dbReference type="PANTHER" id="PTHR32552">
    <property type="entry name" value="FERRICHROME IRON RECEPTOR-RELATED"/>
    <property type="match status" value="1"/>
</dbReference>
<dbReference type="InterPro" id="IPR000531">
    <property type="entry name" value="Beta-barrel_TonB"/>
</dbReference>
<evidence type="ECO:0000256" key="4">
    <source>
        <dbReference type="ARBA" id="ARBA00022452"/>
    </source>
</evidence>
<protein>
    <submittedName>
        <fullName evidence="19">Ligand-gated channel protein</fullName>
    </submittedName>
</protein>
<dbReference type="InterPro" id="IPR012910">
    <property type="entry name" value="Plug_dom"/>
</dbReference>
<evidence type="ECO:0000256" key="3">
    <source>
        <dbReference type="ARBA" id="ARBA00022448"/>
    </source>
</evidence>
<evidence type="ECO:0000256" key="16">
    <source>
        <dbReference type="SAM" id="SignalP"/>
    </source>
</evidence>
<dbReference type="GO" id="GO:0015344">
    <property type="term" value="F:siderophore uptake transmembrane transporter activity"/>
    <property type="evidence" value="ECO:0007669"/>
    <property type="project" value="TreeGrafter"/>
</dbReference>
<dbReference type="PANTHER" id="PTHR32552:SF68">
    <property type="entry name" value="FERRICHROME OUTER MEMBRANE TRANSPORTER_PHAGE RECEPTOR"/>
    <property type="match status" value="1"/>
</dbReference>
<evidence type="ECO:0000256" key="7">
    <source>
        <dbReference type="ARBA" id="ARBA00022729"/>
    </source>
</evidence>
<feature type="signal peptide" evidence="16">
    <location>
        <begin position="1"/>
        <end position="32"/>
    </location>
</feature>
<evidence type="ECO:0000313" key="20">
    <source>
        <dbReference type="Proteomes" id="UP000185674"/>
    </source>
</evidence>
<keyword evidence="9" id="KW-0406">Ion transport</keyword>
<keyword evidence="12" id="KW-0675">Receptor</keyword>
<evidence type="ECO:0000256" key="2">
    <source>
        <dbReference type="ARBA" id="ARBA00009810"/>
    </source>
</evidence>
<gene>
    <name evidence="19" type="ORF">BEN76_07570</name>
</gene>
<comment type="subcellular location">
    <subcellularLocation>
        <location evidence="1 14">Cell outer membrane</location>
        <topology evidence="1 14">Multi-pass membrane protein</topology>
    </subcellularLocation>
</comment>
<evidence type="ECO:0000256" key="6">
    <source>
        <dbReference type="ARBA" id="ARBA00022692"/>
    </source>
</evidence>
<dbReference type="CDD" id="cd01347">
    <property type="entry name" value="ligand_gated_channel"/>
    <property type="match status" value="1"/>
</dbReference>
<dbReference type="InterPro" id="IPR010105">
    <property type="entry name" value="TonB_sidphr_rcpt"/>
</dbReference>
<dbReference type="EMBL" id="CP016896">
    <property type="protein sequence ID" value="APV35883.1"/>
    <property type="molecule type" value="Genomic_DNA"/>
</dbReference>
<evidence type="ECO:0000259" key="18">
    <source>
        <dbReference type="Pfam" id="PF07715"/>
    </source>
</evidence>
<evidence type="ECO:0000256" key="12">
    <source>
        <dbReference type="ARBA" id="ARBA00023170"/>
    </source>
</evidence>
<dbReference type="KEGG" id="asol:BEN76_07570"/>
<evidence type="ECO:0000256" key="13">
    <source>
        <dbReference type="ARBA" id="ARBA00023237"/>
    </source>
</evidence>
<dbReference type="GO" id="GO:0038023">
    <property type="term" value="F:signaling receptor activity"/>
    <property type="evidence" value="ECO:0007669"/>
    <property type="project" value="InterPro"/>
</dbReference>
<dbReference type="InterPro" id="IPR039426">
    <property type="entry name" value="TonB-dep_rcpt-like"/>
</dbReference>
<sequence>MIQKRFFKQPGTAAFRLSLLSLMIVQTQYAFANQNEDVKNSTAVMPTLTLEAMSELDPIKSYVDYAQANVTRNGLDKKDIPQTIDTIDVQKYKIYGANDLSVMLQGTPGVTTNYDTRGDGIVLRGFNADTSDIYRDGIRDSGQIRRSTANIERIEILKGPASVLYGRSGGGGVINMVSKYANFDSKSTVGGYLGSWNNRGTTIDLNQAIDQNWAVRLTSEYGETDSFRRGIQQRQVMASPSVTYRNDDQTVIWTTQYTYDKLHRIPDRGPSYFDLAKSGVYPSIKQGFAHDGDYIDDELHLIRTDLKYQYATNWNFHWALSYREASQDFDNYFGGTYCATKSATCLYPGYIRQSYAWQQTTNKTITNTFDLTGVFNTGRFEHRVLLGADVTKETREPRLGNYSSGSTQLYGYFNPYTGDTIETFDRANAQITTQNYSEALNLGFFAQDLIRLNASLQLMLGARYDIYDSSTQVKIRNKLAVDEYYSKSEGTFSPNIGLVWQPLDAHSIYTSYSRSFAPFGGSTGVNAVSSTVVNAEPQYNDQFEVGIKSDWLDQRLSTQFSVYDIRKHNIRYQPDAINNPDLWAVAGEHEARGAEFSFIGRLRDNVFIRGGYGYTDAKVKENIQYPLTENNPLDKVSKNTANLFVRYLPTEKLYFETGVTYQGSFYAYQNGNLNSTPVHINGFARLDAAIGYSFAPWNVTLAVNNVTDKQYWRSAELPGTPRNLLLRFGYQF</sequence>
<evidence type="ECO:0000256" key="11">
    <source>
        <dbReference type="ARBA" id="ARBA00023136"/>
    </source>
</evidence>
<evidence type="ECO:0000256" key="5">
    <source>
        <dbReference type="ARBA" id="ARBA00022496"/>
    </source>
</evidence>
<dbReference type="Gene3D" id="2.170.130.10">
    <property type="entry name" value="TonB-dependent receptor, plug domain"/>
    <property type="match status" value="1"/>
</dbReference>
<keyword evidence="3 14" id="KW-0813">Transport</keyword>
<dbReference type="AlphaFoldDB" id="A0A1P8EI44"/>
<dbReference type="RefSeq" id="WP_076032740.1">
    <property type="nucleotide sequence ID" value="NZ_CP016896.1"/>
</dbReference>
<dbReference type="SUPFAM" id="SSF56935">
    <property type="entry name" value="Porins"/>
    <property type="match status" value="1"/>
</dbReference>
<feature type="domain" description="TonB-dependent receptor-like beta-barrel" evidence="17">
    <location>
        <begin position="246"/>
        <end position="706"/>
    </location>
</feature>
<feature type="chain" id="PRO_5012794810" evidence="16">
    <location>
        <begin position="33"/>
        <end position="732"/>
    </location>
</feature>
<dbReference type="GO" id="GO:0009279">
    <property type="term" value="C:cell outer membrane"/>
    <property type="evidence" value="ECO:0007669"/>
    <property type="project" value="UniProtKB-SubCell"/>
</dbReference>
<dbReference type="InterPro" id="IPR037066">
    <property type="entry name" value="Plug_dom_sf"/>
</dbReference>
<dbReference type="PROSITE" id="PS52016">
    <property type="entry name" value="TONB_DEPENDENT_REC_3"/>
    <property type="match status" value="1"/>
</dbReference>
<keyword evidence="10 15" id="KW-0798">TonB box</keyword>
<dbReference type="Proteomes" id="UP000185674">
    <property type="component" value="Chromosome"/>
</dbReference>
<evidence type="ECO:0000256" key="1">
    <source>
        <dbReference type="ARBA" id="ARBA00004571"/>
    </source>
</evidence>
<name>A0A1P8EI44_9GAMM</name>
<proteinExistence type="inferred from homology"/>
<keyword evidence="13 14" id="KW-0998">Cell outer membrane</keyword>
<evidence type="ECO:0000256" key="8">
    <source>
        <dbReference type="ARBA" id="ARBA00023004"/>
    </source>
</evidence>
<keyword evidence="6 14" id="KW-0812">Transmembrane</keyword>
<keyword evidence="4 14" id="KW-1134">Transmembrane beta strand</keyword>
<comment type="similarity">
    <text evidence="2 14 15">Belongs to the TonB-dependent receptor family.</text>
</comment>
<dbReference type="InterPro" id="IPR036942">
    <property type="entry name" value="Beta-barrel_TonB_sf"/>
</dbReference>
<feature type="domain" description="TonB-dependent receptor plug" evidence="18">
    <location>
        <begin position="76"/>
        <end position="173"/>
    </location>
</feature>
<evidence type="ECO:0000256" key="10">
    <source>
        <dbReference type="ARBA" id="ARBA00023077"/>
    </source>
</evidence>
<keyword evidence="5" id="KW-0410">Iron transport</keyword>
<dbReference type="NCBIfam" id="TIGR01783">
    <property type="entry name" value="TonB-siderophor"/>
    <property type="match status" value="1"/>
</dbReference>
<dbReference type="GO" id="GO:0015891">
    <property type="term" value="P:siderophore transport"/>
    <property type="evidence" value="ECO:0007669"/>
    <property type="project" value="InterPro"/>
</dbReference>
<dbReference type="STRING" id="487316.BEN76_07570"/>
<evidence type="ECO:0000259" key="17">
    <source>
        <dbReference type="Pfam" id="PF00593"/>
    </source>
</evidence>
<dbReference type="Pfam" id="PF00593">
    <property type="entry name" value="TonB_dep_Rec_b-barrel"/>
    <property type="match status" value="1"/>
</dbReference>
<dbReference type="Pfam" id="PF07715">
    <property type="entry name" value="Plug"/>
    <property type="match status" value="1"/>
</dbReference>
<keyword evidence="8" id="KW-0408">Iron</keyword>
<dbReference type="eggNOG" id="COG4774">
    <property type="taxonomic scope" value="Bacteria"/>
</dbReference>
<evidence type="ECO:0000256" key="9">
    <source>
        <dbReference type="ARBA" id="ARBA00023065"/>
    </source>
</evidence>
<dbReference type="Gene3D" id="2.40.170.20">
    <property type="entry name" value="TonB-dependent receptor, beta-barrel domain"/>
    <property type="match status" value="1"/>
</dbReference>
<keyword evidence="7 16" id="KW-0732">Signal</keyword>